<evidence type="ECO:0000256" key="4">
    <source>
        <dbReference type="ARBA" id="ARBA00022475"/>
    </source>
</evidence>
<dbReference type="GO" id="GO:0005886">
    <property type="term" value="C:plasma membrane"/>
    <property type="evidence" value="ECO:0007669"/>
    <property type="project" value="UniProtKB-SubCell"/>
</dbReference>
<feature type="transmembrane region" description="Helical" evidence="8">
    <location>
        <begin position="6"/>
        <end position="23"/>
    </location>
</feature>
<feature type="transmembrane region" description="Helical" evidence="8">
    <location>
        <begin position="402"/>
        <end position="423"/>
    </location>
</feature>
<feature type="transmembrane region" description="Helical" evidence="8">
    <location>
        <begin position="360"/>
        <end position="390"/>
    </location>
</feature>
<proteinExistence type="inferred from homology"/>
<evidence type="ECO:0000256" key="6">
    <source>
        <dbReference type="ARBA" id="ARBA00022989"/>
    </source>
</evidence>
<name>A0A485LZE7_9ZZZZ</name>
<feature type="transmembrane region" description="Helical" evidence="8">
    <location>
        <begin position="429"/>
        <end position="447"/>
    </location>
</feature>
<dbReference type="AlphaFoldDB" id="A0A485LZE7"/>
<evidence type="ECO:0000256" key="2">
    <source>
        <dbReference type="ARBA" id="ARBA00009843"/>
    </source>
</evidence>
<accession>A0A485LZE7</accession>
<dbReference type="PRINTS" id="PR00758">
    <property type="entry name" value="ARSENICPUMP"/>
</dbReference>
<dbReference type="PANTHER" id="PTHR43568">
    <property type="entry name" value="P PROTEIN"/>
    <property type="match status" value="1"/>
</dbReference>
<keyword evidence="3" id="KW-0813">Transport</keyword>
<dbReference type="GO" id="GO:0015105">
    <property type="term" value="F:arsenite transmembrane transporter activity"/>
    <property type="evidence" value="ECO:0007669"/>
    <property type="project" value="InterPro"/>
</dbReference>
<dbReference type="InterPro" id="IPR051475">
    <property type="entry name" value="Diverse_Ion_Transporter"/>
</dbReference>
<feature type="transmembrane region" description="Helical" evidence="8">
    <location>
        <begin position="95"/>
        <end position="128"/>
    </location>
</feature>
<feature type="domain" description="Citrate transporter-like" evidence="9">
    <location>
        <begin position="18"/>
        <end position="368"/>
    </location>
</feature>
<evidence type="ECO:0000259" key="9">
    <source>
        <dbReference type="Pfam" id="PF03600"/>
    </source>
</evidence>
<keyword evidence="4" id="KW-1003">Cell membrane</keyword>
<comment type="similarity">
    <text evidence="2">Belongs to the CitM (TC 2.A.11) transporter family.</text>
</comment>
<feature type="transmembrane region" description="Helical" evidence="8">
    <location>
        <begin position="30"/>
        <end position="47"/>
    </location>
</feature>
<dbReference type="InterPro" id="IPR004680">
    <property type="entry name" value="Cit_transptr-like_dom"/>
</dbReference>
<organism evidence="10">
    <name type="scientific">anaerobic digester metagenome</name>
    <dbReference type="NCBI Taxonomy" id="1263854"/>
    <lineage>
        <taxon>unclassified sequences</taxon>
        <taxon>metagenomes</taxon>
        <taxon>ecological metagenomes</taxon>
    </lineage>
</organism>
<evidence type="ECO:0000256" key="8">
    <source>
        <dbReference type="SAM" id="Phobius"/>
    </source>
</evidence>
<dbReference type="PANTHER" id="PTHR43568:SF1">
    <property type="entry name" value="P PROTEIN"/>
    <property type="match status" value="1"/>
</dbReference>
<evidence type="ECO:0000256" key="7">
    <source>
        <dbReference type="ARBA" id="ARBA00023136"/>
    </source>
</evidence>
<feature type="transmembrane region" description="Helical" evidence="8">
    <location>
        <begin position="174"/>
        <end position="197"/>
    </location>
</feature>
<keyword evidence="6 8" id="KW-1133">Transmembrane helix</keyword>
<comment type="subcellular location">
    <subcellularLocation>
        <location evidence="1">Cell membrane</location>
        <topology evidence="1">Multi-pass membrane protein</topology>
    </subcellularLocation>
</comment>
<reference evidence="10" key="1">
    <citation type="submission" date="2019-03" db="EMBL/GenBank/DDBJ databases">
        <authorList>
            <person name="Hao L."/>
        </authorList>
    </citation>
    <scope>NUCLEOTIDE SEQUENCE</scope>
</reference>
<evidence type="ECO:0000256" key="1">
    <source>
        <dbReference type="ARBA" id="ARBA00004651"/>
    </source>
</evidence>
<dbReference type="EMBL" id="CAADRN010000181">
    <property type="protein sequence ID" value="VFU14740.1"/>
    <property type="molecule type" value="Genomic_DNA"/>
</dbReference>
<evidence type="ECO:0000256" key="5">
    <source>
        <dbReference type="ARBA" id="ARBA00022692"/>
    </source>
</evidence>
<evidence type="ECO:0000313" key="10">
    <source>
        <dbReference type="EMBL" id="VFU14740.1"/>
    </source>
</evidence>
<gene>
    <name evidence="10" type="primary">ag</name>
    <name evidence="10" type="ORF">SCFA_2610003</name>
</gene>
<evidence type="ECO:0000256" key="3">
    <source>
        <dbReference type="ARBA" id="ARBA00022448"/>
    </source>
</evidence>
<feature type="transmembrane region" description="Helical" evidence="8">
    <location>
        <begin position="229"/>
        <end position="246"/>
    </location>
</feature>
<dbReference type="InterPro" id="IPR000802">
    <property type="entry name" value="Arsenical_pump_ArsB"/>
</dbReference>
<protein>
    <submittedName>
        <fullName evidence="10">46 kDa membrane protein</fullName>
    </submittedName>
</protein>
<feature type="transmembrane region" description="Helical" evidence="8">
    <location>
        <begin position="59"/>
        <end position="83"/>
    </location>
</feature>
<feature type="transmembrane region" description="Helical" evidence="8">
    <location>
        <begin position="321"/>
        <end position="340"/>
    </location>
</feature>
<keyword evidence="5 8" id="KW-0812">Transmembrane</keyword>
<feature type="transmembrane region" description="Helical" evidence="8">
    <location>
        <begin position="278"/>
        <end position="300"/>
    </location>
</feature>
<sequence>MLENNQVIIATTIFLVTYAIIVSEKIHRTVAAFVGAALVVILGIIPSEKAVLAIDFNTIGLLVGMMIIVGVTRQTGVFEYLAVKAAKGSGGEPMKLIYALALVTAVLSAFLDNVTTVLLIVPVTIAIARQLEMSPLPFLITEIIASNIGGTATLIGDPPNIMIGSATGLGFMDFILNLTPVVVVIFVLTIFLLQLLYRKSLIMRPELQAGIMKLNEQDSIKDPRLLRKCLIVLGLTVLGFILHQYINLESSVIALSGASLLLLVTRQDPEHALHAVEWPVIFFFIGLFVVVGALKEVGVIEAVARWALDVTGGRTVPTGMLILWLSAIASAFVDNIPFVATMIPLIQDMGQLGGIADLNFFWWSLSLGACLGGNGTIVGASANVVVIGIAEKRGLHISFIGFMKVAFPLMLMSILFSTGYLLFWHYFHTMTAMVVTLALGVLLGLLLRTVAAKKIYKPAVKSPSDSEA</sequence>
<dbReference type="Pfam" id="PF03600">
    <property type="entry name" value="CitMHS"/>
    <property type="match status" value="1"/>
</dbReference>
<dbReference type="CDD" id="cd01116">
    <property type="entry name" value="P_permease"/>
    <property type="match status" value="1"/>
</dbReference>
<keyword evidence="7 8" id="KW-0472">Membrane</keyword>